<comment type="similarity">
    <text evidence="2">Belongs to the VAMP-associated protein (VAP) (TC 9.B.17) family.</text>
</comment>
<dbReference type="InterPro" id="IPR013783">
    <property type="entry name" value="Ig-like_fold"/>
</dbReference>
<dbReference type="Gene3D" id="2.60.40.10">
    <property type="entry name" value="Immunoglobulins"/>
    <property type="match status" value="1"/>
</dbReference>
<dbReference type="InterPro" id="IPR008962">
    <property type="entry name" value="PapD-like_sf"/>
</dbReference>
<dbReference type="EMBL" id="JH794150">
    <property type="protein sequence ID" value="ELQ65835.1"/>
    <property type="molecule type" value="Genomic_DNA"/>
</dbReference>
<dbReference type="GO" id="GO:0033149">
    <property type="term" value="F:FFAT motif binding"/>
    <property type="evidence" value="ECO:0007669"/>
    <property type="project" value="TreeGrafter"/>
</dbReference>
<feature type="compositionally biased region" description="Polar residues" evidence="6">
    <location>
        <begin position="167"/>
        <end position="181"/>
    </location>
</feature>
<evidence type="ECO:0000256" key="4">
    <source>
        <dbReference type="ARBA" id="ARBA00022989"/>
    </source>
</evidence>
<feature type="region of interest" description="Disordered" evidence="6">
    <location>
        <begin position="157"/>
        <end position="187"/>
    </location>
</feature>
<evidence type="ECO:0000256" key="6">
    <source>
        <dbReference type="SAM" id="MobiDB-lite"/>
    </source>
</evidence>
<proteinExistence type="inferred from homology"/>
<keyword evidence="4 7" id="KW-1133">Transmembrane helix</keyword>
<name>L7JE40_PYRO1</name>
<dbReference type="Pfam" id="PF00635">
    <property type="entry name" value="Motile_Sperm"/>
    <property type="match status" value="1"/>
</dbReference>
<feature type="region of interest" description="Disordered" evidence="6">
    <location>
        <begin position="77"/>
        <end position="127"/>
    </location>
</feature>
<gene>
    <name evidence="9" type="ORF">OOW_P131scaffold00455g48</name>
</gene>
<evidence type="ECO:0000313" key="9">
    <source>
        <dbReference type="EMBL" id="ELQ65835.1"/>
    </source>
</evidence>
<comment type="subcellular location">
    <subcellularLocation>
        <location evidence="1">Membrane</location>
        <topology evidence="1">Single-pass type IV membrane protein</topology>
    </subcellularLocation>
</comment>
<evidence type="ECO:0000256" key="1">
    <source>
        <dbReference type="ARBA" id="ARBA00004211"/>
    </source>
</evidence>
<dbReference type="InterPro" id="IPR000535">
    <property type="entry name" value="MSP_dom"/>
</dbReference>
<evidence type="ECO:0000256" key="3">
    <source>
        <dbReference type="ARBA" id="ARBA00022692"/>
    </source>
</evidence>
<dbReference type="GO" id="GO:0090158">
    <property type="term" value="P:endoplasmic reticulum membrane organization"/>
    <property type="evidence" value="ECO:0007669"/>
    <property type="project" value="TreeGrafter"/>
</dbReference>
<feature type="transmembrane region" description="Helical" evidence="7">
    <location>
        <begin position="197"/>
        <end position="216"/>
    </location>
</feature>
<dbReference type="SUPFAM" id="SSF49354">
    <property type="entry name" value="PapD-like"/>
    <property type="match status" value="1"/>
</dbReference>
<evidence type="ECO:0000259" key="8">
    <source>
        <dbReference type="PROSITE" id="PS50202"/>
    </source>
</evidence>
<keyword evidence="3 7" id="KW-0812">Transmembrane</keyword>
<dbReference type="GO" id="GO:0005789">
    <property type="term" value="C:endoplasmic reticulum membrane"/>
    <property type="evidence" value="ECO:0007669"/>
    <property type="project" value="InterPro"/>
</dbReference>
<feature type="compositionally biased region" description="Low complexity" evidence="6">
    <location>
        <begin position="117"/>
        <end position="127"/>
    </location>
</feature>
<evidence type="ECO:0000256" key="5">
    <source>
        <dbReference type="ARBA" id="ARBA00023136"/>
    </source>
</evidence>
<dbReference type="PROSITE" id="PS50202">
    <property type="entry name" value="MSP"/>
    <property type="match status" value="1"/>
</dbReference>
<keyword evidence="5 7" id="KW-0472">Membrane</keyword>
<dbReference type="GO" id="GO:0005886">
    <property type="term" value="C:plasma membrane"/>
    <property type="evidence" value="ECO:0007669"/>
    <property type="project" value="TreeGrafter"/>
</dbReference>
<dbReference type="InterPro" id="IPR016763">
    <property type="entry name" value="VAP"/>
</dbReference>
<dbReference type="PANTHER" id="PTHR10809:SF6">
    <property type="entry name" value="AT11025P-RELATED"/>
    <property type="match status" value="1"/>
</dbReference>
<protein>
    <recommendedName>
        <fullName evidence="8">MSP domain-containing protein</fullName>
    </recommendedName>
</protein>
<dbReference type="PANTHER" id="PTHR10809">
    <property type="entry name" value="VESICLE-ASSOCIATED MEMBRANE PROTEIN-ASSOCIATED PROTEIN"/>
    <property type="match status" value="1"/>
</dbReference>
<dbReference type="GO" id="GO:0061817">
    <property type="term" value="P:endoplasmic reticulum-plasma membrane tethering"/>
    <property type="evidence" value="ECO:0007669"/>
    <property type="project" value="TreeGrafter"/>
</dbReference>
<accession>L7JE40</accession>
<organism>
    <name type="scientific">Pyricularia oryzae (strain P131)</name>
    <name type="common">Rice blast fungus</name>
    <name type="synonym">Magnaporthe oryzae</name>
    <dbReference type="NCBI Taxonomy" id="1143193"/>
    <lineage>
        <taxon>Eukaryota</taxon>
        <taxon>Fungi</taxon>
        <taxon>Dikarya</taxon>
        <taxon>Ascomycota</taxon>
        <taxon>Pezizomycotina</taxon>
        <taxon>Sordariomycetes</taxon>
        <taxon>Sordariomycetidae</taxon>
        <taxon>Magnaporthales</taxon>
        <taxon>Pyriculariaceae</taxon>
        <taxon>Pyricularia</taxon>
    </lineage>
</organism>
<feature type="domain" description="MSP" evidence="8">
    <location>
        <begin position="1"/>
        <end position="115"/>
    </location>
</feature>
<reference evidence="9" key="1">
    <citation type="journal article" date="2012" name="PLoS Genet.">
        <title>Comparative analysis of the genomes of two field isolates of the rice blast fungus Magnaporthe oryzae.</title>
        <authorList>
            <person name="Xue M."/>
            <person name="Yang J."/>
            <person name="Li Z."/>
            <person name="Hu S."/>
            <person name="Yao N."/>
            <person name="Dean R.A."/>
            <person name="Zhao W."/>
            <person name="Shen M."/>
            <person name="Zhang H."/>
            <person name="Li C."/>
            <person name="Liu L."/>
            <person name="Cao L."/>
            <person name="Xu X."/>
            <person name="Xing Y."/>
            <person name="Hsiang T."/>
            <person name="Zhang Z."/>
            <person name="Xu J.R."/>
            <person name="Peng Y.L."/>
        </authorList>
    </citation>
    <scope>NUCLEOTIDE SEQUENCE [LARGE SCALE GENOMIC DNA]</scope>
    <source>
        <strain evidence="9">P131</strain>
    </source>
</reference>
<evidence type="ECO:0000256" key="7">
    <source>
        <dbReference type="SAM" id="Phobius"/>
    </source>
</evidence>
<sequence length="217" mass="22969">MSVELDPSELGFRTPKQYCVRPNSGRIEPDHEVEVQVLLQAMKQDPPADAKCRDKFLVQAVPISGDKEFATVADIVDATPDVPPPSYSSPEQTSAAAQPASSPSVDANKAKVKVEPESPSNISSSISAATAQVAQSKPVEQVKEKVAEVKSAVASTVEDSGLKQRKTSATSAVKRQTTASAPVTKVHPAAQQAPQGVPVHMVAALCLVSFLLAYFFF</sequence>
<feature type="compositionally biased region" description="Low complexity" evidence="6">
    <location>
        <begin position="88"/>
        <end position="104"/>
    </location>
</feature>
<evidence type="ECO:0000256" key="2">
    <source>
        <dbReference type="ARBA" id="ARBA00008932"/>
    </source>
</evidence>
<dbReference type="AlphaFoldDB" id="L7JE40"/>